<name>A0A515EKX0_9BURK</name>
<gene>
    <name evidence="2" type="ORF">EXZ61_03400</name>
</gene>
<keyword evidence="3" id="KW-1185">Reference proteome</keyword>
<dbReference type="AlphaFoldDB" id="A0A515EKX0"/>
<reference evidence="3" key="2">
    <citation type="journal article" date="2020" name="Int. J. Syst. Evol. Microbiol.">
        <title>Genomic insights into a novel species Rhodoferax aquaticus sp. nov., isolated from freshwater.</title>
        <authorList>
            <person name="Li T."/>
            <person name="Zhuo Y."/>
            <person name="Jin C.Z."/>
            <person name="Wu X."/>
            <person name="Ko S.R."/>
            <person name="Jin F.J."/>
            <person name="Ahn C.Y."/>
            <person name="Oh H.M."/>
            <person name="Lee H.G."/>
            <person name="Jin L."/>
        </authorList>
    </citation>
    <scope>NUCLEOTIDE SEQUENCE [LARGE SCALE GENOMIC DNA]</scope>
    <source>
        <strain evidence="3">Gr-4</strain>
    </source>
</reference>
<dbReference type="EMBL" id="CP036282">
    <property type="protein sequence ID" value="QDL53296.1"/>
    <property type="molecule type" value="Genomic_DNA"/>
</dbReference>
<dbReference type="Gene3D" id="2.40.160.10">
    <property type="entry name" value="Porin"/>
    <property type="match status" value="1"/>
</dbReference>
<evidence type="ECO:0000313" key="2">
    <source>
        <dbReference type="EMBL" id="QDL53296.1"/>
    </source>
</evidence>
<proteinExistence type="predicted"/>
<feature type="chain" id="PRO_5022006116" evidence="1">
    <location>
        <begin position="27"/>
        <end position="318"/>
    </location>
</feature>
<keyword evidence="1" id="KW-0732">Signal</keyword>
<dbReference type="InterPro" id="IPR023614">
    <property type="entry name" value="Porin_dom_sf"/>
</dbReference>
<reference evidence="3" key="1">
    <citation type="submission" date="2019-02" db="EMBL/GenBank/DDBJ databases">
        <title>Complete genome sequence of Rhodoferax sp. Gr-4.</title>
        <authorList>
            <person name="Jin L."/>
        </authorList>
    </citation>
    <scope>NUCLEOTIDE SEQUENCE [LARGE SCALE GENOMIC DNA]</scope>
    <source>
        <strain evidence="3">Gr-4</strain>
    </source>
</reference>
<protein>
    <submittedName>
        <fullName evidence="2">Porin</fullName>
    </submittedName>
</protein>
<feature type="signal peptide" evidence="1">
    <location>
        <begin position="1"/>
        <end position="26"/>
    </location>
</feature>
<organism evidence="2 3">
    <name type="scientific">Rhodoferax aquaticus</name>
    <dbReference type="NCBI Taxonomy" id="2527691"/>
    <lineage>
        <taxon>Bacteria</taxon>
        <taxon>Pseudomonadati</taxon>
        <taxon>Pseudomonadota</taxon>
        <taxon>Betaproteobacteria</taxon>
        <taxon>Burkholderiales</taxon>
        <taxon>Comamonadaceae</taxon>
        <taxon>Rhodoferax</taxon>
    </lineage>
</organism>
<dbReference type="RefSeq" id="WP_142809031.1">
    <property type="nucleotide sequence ID" value="NZ_CP036282.1"/>
</dbReference>
<sequence>MHKKIKLIARTTSAAALLAIGSSAFAAPEIGANIELDNTNRSGGAVAAGDKGLSQSGRVEISASSKAGTNWFVAGKSAFVTKKDGTLGTDDMWIQLGSATGDVKLGRFESADLFPLAGDTLVNHAGNVYGANTLRGRKAGDVFHAQGTINFGAGLSFELGLIETTNNNIVGSGSKGTRPVLSYASGPLTLRAGVESGEYASGNRVSGSGLTGSYDFGGFKLTANIAQGKQDSATALNQSAIGLSASVGNLGLGFASGTNDITGGDTKVSTVYGSYKIPLFDVSGASVTPAFSSSTVKNSVTGISTDENAFRVRLNYTF</sequence>
<evidence type="ECO:0000256" key="1">
    <source>
        <dbReference type="SAM" id="SignalP"/>
    </source>
</evidence>
<dbReference type="Proteomes" id="UP000317365">
    <property type="component" value="Chromosome"/>
</dbReference>
<accession>A0A515EKX0</accession>
<dbReference type="SUPFAM" id="SSF56935">
    <property type="entry name" value="Porins"/>
    <property type="match status" value="1"/>
</dbReference>
<evidence type="ECO:0000313" key="3">
    <source>
        <dbReference type="Proteomes" id="UP000317365"/>
    </source>
</evidence>
<dbReference type="KEGG" id="rhg:EXZ61_03400"/>